<dbReference type="Proteomes" id="UP000030754">
    <property type="component" value="Unassembled WGS sequence"/>
</dbReference>
<dbReference type="GO" id="GO:0006888">
    <property type="term" value="P:endoplasmic reticulum to Golgi vesicle-mediated transport"/>
    <property type="evidence" value="ECO:0007669"/>
    <property type="project" value="TreeGrafter"/>
</dbReference>
<evidence type="ECO:0000313" key="3">
    <source>
        <dbReference type="Proteomes" id="UP000030754"/>
    </source>
</evidence>
<reference evidence="2" key="2">
    <citation type="submission" date="2013-10" db="EMBL/GenBank/DDBJ databases">
        <authorList>
            <person name="Aslett M."/>
        </authorList>
    </citation>
    <scope>NUCLEOTIDE SEQUENCE [LARGE SCALE GENOMIC DNA]</scope>
    <source>
        <strain evidence="2">Houghton</strain>
    </source>
</reference>
<dbReference type="InterPro" id="IPR002553">
    <property type="entry name" value="Clathrin/coatomer_adapt-like_N"/>
</dbReference>
<protein>
    <submittedName>
        <fullName evidence="2">Coatomer subunit beta, related</fullName>
    </submittedName>
</protein>
<proteinExistence type="predicted"/>
<dbReference type="EMBL" id="HG723877">
    <property type="protein sequence ID" value="CDJ66918.1"/>
    <property type="molecule type" value="Genomic_DNA"/>
</dbReference>
<dbReference type="PANTHER" id="PTHR10635">
    <property type="entry name" value="COATOMER SUBUNIT BETA"/>
    <property type="match status" value="1"/>
</dbReference>
<keyword evidence="3" id="KW-1185">Reference proteome</keyword>
<dbReference type="Gene3D" id="1.25.10.10">
    <property type="entry name" value="Leucine-rich Repeat Variant"/>
    <property type="match status" value="1"/>
</dbReference>
<dbReference type="OrthoDB" id="397089at2759"/>
<reference evidence="2" key="1">
    <citation type="submission" date="2013-10" db="EMBL/GenBank/DDBJ databases">
        <title>Genomic analysis of the causative agents of coccidiosis in chickens.</title>
        <authorList>
            <person name="Reid A.J."/>
            <person name="Blake D."/>
            <person name="Billington K."/>
            <person name="Browne H."/>
            <person name="Dunn M."/>
            <person name="Hung S."/>
            <person name="Kawahara F."/>
            <person name="Miranda-Saavedra D."/>
            <person name="Mourier T."/>
            <person name="Nagra H."/>
            <person name="Otto T.D."/>
            <person name="Rawlings N."/>
            <person name="Sanchez A."/>
            <person name="Sanders M."/>
            <person name="Subramaniam C."/>
            <person name="Tay Y."/>
            <person name="Dear P."/>
            <person name="Doerig C."/>
            <person name="Gruber A."/>
            <person name="Parkinson J."/>
            <person name="Shirley M."/>
            <person name="Wan K.L."/>
            <person name="Berriman M."/>
            <person name="Tomley F."/>
            <person name="Pain A."/>
        </authorList>
    </citation>
    <scope>NUCLEOTIDE SEQUENCE [LARGE SCALE GENOMIC DNA]</scope>
    <source>
        <strain evidence="2">Houghton</strain>
    </source>
</reference>
<dbReference type="RefSeq" id="XP_013435385.1">
    <property type="nucleotide sequence ID" value="XM_013579931.1"/>
</dbReference>
<organism evidence="2 3">
    <name type="scientific">Eimeria necatrix</name>
    <dbReference type="NCBI Taxonomy" id="51315"/>
    <lineage>
        <taxon>Eukaryota</taxon>
        <taxon>Sar</taxon>
        <taxon>Alveolata</taxon>
        <taxon>Apicomplexa</taxon>
        <taxon>Conoidasida</taxon>
        <taxon>Coccidia</taxon>
        <taxon>Eucoccidiorida</taxon>
        <taxon>Eimeriorina</taxon>
        <taxon>Eimeriidae</taxon>
        <taxon>Eimeria</taxon>
    </lineage>
</organism>
<dbReference type="AlphaFoldDB" id="U6MUZ9"/>
<evidence type="ECO:0000313" key="2">
    <source>
        <dbReference type="EMBL" id="CDJ66918.1"/>
    </source>
</evidence>
<dbReference type="VEuPathDB" id="ToxoDB:ENH_00027110"/>
<dbReference type="InterPro" id="IPR016460">
    <property type="entry name" value="COPB1"/>
</dbReference>
<dbReference type="SUPFAM" id="SSF48371">
    <property type="entry name" value="ARM repeat"/>
    <property type="match status" value="1"/>
</dbReference>
<gene>
    <name evidence="2" type="ORF">ENH_00027110</name>
</gene>
<dbReference type="GO" id="GO:0006886">
    <property type="term" value="P:intracellular protein transport"/>
    <property type="evidence" value="ECO:0007669"/>
    <property type="project" value="InterPro"/>
</dbReference>
<feature type="domain" description="Clathrin/coatomer adaptor adaptin-like N-terminal" evidence="1">
    <location>
        <begin position="17"/>
        <end position="312"/>
    </location>
</feature>
<dbReference type="InterPro" id="IPR011989">
    <property type="entry name" value="ARM-like"/>
</dbReference>
<dbReference type="GeneID" id="25472879"/>
<name>U6MUZ9_9EIME</name>
<dbReference type="Pfam" id="PF01602">
    <property type="entry name" value="Adaptin_N"/>
    <property type="match status" value="1"/>
</dbReference>
<feature type="non-terminal residue" evidence="2">
    <location>
        <position position="1"/>
    </location>
</feature>
<accession>U6MUZ9</accession>
<sequence>SYCTLFIAPSKTDKPSTAAIKSKLENPQDEIKAEGMRELITGLVQGEQHDRLLMPVIRYCVPAADKSVKKLVLLFLEVLGKCDSRGKLKEELILVCNGLRNDLMSPNEFVRGAALKLIGKIREAKVVEPLIEAIVKNLTHRHSYVRRNAVVCIFSLIRHFGLDFVPNAIEQTDQLLLMEGDASTRRAAFLLLLHYDTKRALLYIQQQQQQQQQNAPEAALVAMGEQMQLAVLELLRKVSSMKLQATPLLLRLVTSLLRVAPPAVAYEGAACILLLSPNAQRLRAAAAALLLLLLQQTENNIKLIVLDKLKECAAAAAAAAAAANKQNPLGDFVVDLMRGT</sequence>
<dbReference type="InterPro" id="IPR016024">
    <property type="entry name" value="ARM-type_fold"/>
</dbReference>
<dbReference type="GO" id="GO:0006891">
    <property type="term" value="P:intra-Golgi vesicle-mediated transport"/>
    <property type="evidence" value="ECO:0007669"/>
    <property type="project" value="TreeGrafter"/>
</dbReference>
<dbReference type="PANTHER" id="PTHR10635:SF0">
    <property type="entry name" value="COATOMER SUBUNIT BETA"/>
    <property type="match status" value="1"/>
</dbReference>
<dbReference type="GO" id="GO:0030126">
    <property type="term" value="C:COPI vesicle coat"/>
    <property type="evidence" value="ECO:0007669"/>
    <property type="project" value="TreeGrafter"/>
</dbReference>
<evidence type="ECO:0000259" key="1">
    <source>
        <dbReference type="Pfam" id="PF01602"/>
    </source>
</evidence>